<evidence type="ECO:0000256" key="1">
    <source>
        <dbReference type="SAM" id="MobiDB-lite"/>
    </source>
</evidence>
<dbReference type="Pfam" id="PF13843">
    <property type="entry name" value="DDE_Tnp_1_7"/>
    <property type="match status" value="1"/>
</dbReference>
<reference evidence="3" key="1">
    <citation type="submission" date="2023-09" db="UniProtKB">
        <authorList>
            <consortium name="Ensembl"/>
        </authorList>
    </citation>
    <scope>IDENTIFICATION</scope>
</reference>
<name>A0A3B4EUD9_9CICH</name>
<feature type="compositionally biased region" description="Acidic residues" evidence="1">
    <location>
        <begin position="17"/>
        <end position="35"/>
    </location>
</feature>
<evidence type="ECO:0000259" key="2">
    <source>
        <dbReference type="Pfam" id="PF13843"/>
    </source>
</evidence>
<dbReference type="PANTHER" id="PTHR47272:SF1">
    <property type="entry name" value="PIGGYBAC TRANSPOSABLE ELEMENT-DERIVED PROTEIN 3-LIKE"/>
    <property type="match status" value="1"/>
</dbReference>
<dbReference type="GeneTree" id="ENSGT00940000166554"/>
<proteinExistence type="predicted"/>
<protein>
    <recommendedName>
        <fullName evidence="2">PiggyBac transposable element-derived protein domain-containing protein</fullName>
    </recommendedName>
</protein>
<organism evidence="3">
    <name type="scientific">Pundamilia nyererei</name>
    <dbReference type="NCBI Taxonomy" id="303518"/>
    <lineage>
        <taxon>Eukaryota</taxon>
        <taxon>Metazoa</taxon>
        <taxon>Chordata</taxon>
        <taxon>Craniata</taxon>
        <taxon>Vertebrata</taxon>
        <taxon>Euteleostomi</taxon>
        <taxon>Actinopterygii</taxon>
        <taxon>Neopterygii</taxon>
        <taxon>Teleostei</taxon>
        <taxon>Neoteleostei</taxon>
        <taxon>Acanthomorphata</taxon>
        <taxon>Ovalentaria</taxon>
        <taxon>Cichlomorphae</taxon>
        <taxon>Cichliformes</taxon>
        <taxon>Cichlidae</taxon>
        <taxon>African cichlids</taxon>
        <taxon>Pseudocrenilabrinae</taxon>
        <taxon>Haplochromini</taxon>
        <taxon>Pundamilia</taxon>
    </lineage>
</organism>
<feature type="domain" description="PiggyBac transposable element-derived protein" evidence="2">
    <location>
        <begin position="94"/>
        <end position="419"/>
    </location>
</feature>
<evidence type="ECO:0000313" key="3">
    <source>
        <dbReference type="Ensembl" id="ENSPNYP00000001972.1"/>
    </source>
</evidence>
<sequence>MNKRKKNSVQDALEFITAEDSEYEGCESSSDEDSGDPNYIPHKDVESDESSDSDSCDSSDSETEPHSSHILTGQPKAAIKGQKFSWRKKMFEKLNHNMLLLLMEQTNLYSVQNSNHLRNVNTANKELQILIGLYLRMGLCQMPGNRAYWENDTRCPMVADNMSRNRFQTLLGSLHFTDNTDLLHRDAEDKCWKIRPWLEMFRKQCLDIVPEEYNSVDEQMVPFKGTHGPIRQYVKGKPHPWGLKTWARCSSSGMLHDFVVYQGGTGKKTLVGIGGDVVVKLFADNVFSSAPLVLTLLQRQIYLVGTLRGNCLAGRQLEDEKSLAQRGRGSVDAGVTKEESMVIVKWYDNKSVTLISSYCATEPQDTVRRWSKSGKAFVEVKRPHIVEYNTFMGGIDLLDACIARYKYHMKSRRWYLHLSCHHARCCQRMVDLPS</sequence>
<feature type="region of interest" description="Disordered" evidence="1">
    <location>
        <begin position="1"/>
        <end position="76"/>
    </location>
</feature>
<dbReference type="AlphaFoldDB" id="A0A3B4EUD9"/>
<dbReference type="PANTHER" id="PTHR47272">
    <property type="entry name" value="DDE_TNP_1_7 DOMAIN-CONTAINING PROTEIN"/>
    <property type="match status" value="1"/>
</dbReference>
<accession>A0A3B4EUD9</accession>
<dbReference type="Ensembl" id="ENSPNYT00000002011.1">
    <property type="protein sequence ID" value="ENSPNYP00000001972.1"/>
    <property type="gene ID" value="ENSPNYG00000001568.1"/>
</dbReference>
<dbReference type="STRING" id="303518.ENSPNYP00000001972"/>
<dbReference type="InterPro" id="IPR029526">
    <property type="entry name" value="PGBD"/>
</dbReference>
<feature type="compositionally biased region" description="Acidic residues" evidence="1">
    <location>
        <begin position="46"/>
        <end position="62"/>
    </location>
</feature>